<feature type="transmembrane region" description="Helical" evidence="10">
    <location>
        <begin position="92"/>
        <end position="110"/>
    </location>
</feature>
<evidence type="ECO:0000256" key="3">
    <source>
        <dbReference type="ARBA" id="ARBA00022553"/>
    </source>
</evidence>
<dbReference type="InterPro" id="IPR050482">
    <property type="entry name" value="Sensor_HK_TwoCompSys"/>
</dbReference>
<dbReference type="GO" id="GO:0000155">
    <property type="term" value="F:phosphorelay sensor kinase activity"/>
    <property type="evidence" value="ECO:0007669"/>
    <property type="project" value="InterPro"/>
</dbReference>
<evidence type="ECO:0000313" key="13">
    <source>
        <dbReference type="Proteomes" id="UP000466445"/>
    </source>
</evidence>
<accession>A0A7I7SWW2</accession>
<dbReference type="CDD" id="cd16917">
    <property type="entry name" value="HATPase_UhpB-NarQ-NarX-like"/>
    <property type="match status" value="1"/>
</dbReference>
<proteinExistence type="predicted"/>
<reference evidence="12 13" key="1">
    <citation type="journal article" date="2019" name="Emerg. Microbes Infect.">
        <title>Comprehensive subspecies identification of 175 nontuberculous mycobacteria species based on 7547 genomic profiles.</title>
        <authorList>
            <person name="Matsumoto Y."/>
            <person name="Kinjo T."/>
            <person name="Motooka D."/>
            <person name="Nabeya D."/>
            <person name="Jung N."/>
            <person name="Uechi K."/>
            <person name="Horii T."/>
            <person name="Iida T."/>
            <person name="Fujita J."/>
            <person name="Nakamura S."/>
        </authorList>
    </citation>
    <scope>NUCLEOTIDE SEQUENCE [LARGE SCALE GENOMIC DNA]</scope>
    <source>
        <strain evidence="12 13">JCM 30395</strain>
    </source>
</reference>
<keyword evidence="7" id="KW-0067">ATP-binding</keyword>
<feature type="domain" description="Signal transduction histidine kinase subgroup 3 dimerisation and phosphoacceptor" evidence="11">
    <location>
        <begin position="173"/>
        <end position="235"/>
    </location>
</feature>
<evidence type="ECO:0000256" key="2">
    <source>
        <dbReference type="ARBA" id="ARBA00012438"/>
    </source>
</evidence>
<keyword evidence="6 12" id="KW-0418">Kinase</keyword>
<organism evidence="12 13">
    <name type="scientific">Mycolicibacterium sarraceniae</name>
    <dbReference type="NCBI Taxonomy" id="1534348"/>
    <lineage>
        <taxon>Bacteria</taxon>
        <taxon>Bacillati</taxon>
        <taxon>Actinomycetota</taxon>
        <taxon>Actinomycetes</taxon>
        <taxon>Mycobacteriales</taxon>
        <taxon>Mycobacteriaceae</taxon>
        <taxon>Mycolicibacterium</taxon>
    </lineage>
</organism>
<gene>
    <name evidence="12" type="ORF">MSAR_42460</name>
</gene>
<dbReference type="AlphaFoldDB" id="A0A7I7SWW2"/>
<dbReference type="Gene3D" id="1.20.5.1930">
    <property type="match status" value="1"/>
</dbReference>
<evidence type="ECO:0000259" key="11">
    <source>
        <dbReference type="Pfam" id="PF07730"/>
    </source>
</evidence>
<name>A0A7I7SWW2_9MYCO</name>
<dbReference type="PANTHER" id="PTHR24421">
    <property type="entry name" value="NITRATE/NITRITE SENSOR PROTEIN NARX-RELATED"/>
    <property type="match status" value="1"/>
</dbReference>
<evidence type="ECO:0000256" key="7">
    <source>
        <dbReference type="ARBA" id="ARBA00022840"/>
    </source>
</evidence>
<dbReference type="GO" id="GO:0046983">
    <property type="term" value="F:protein dimerization activity"/>
    <property type="evidence" value="ECO:0007669"/>
    <property type="project" value="InterPro"/>
</dbReference>
<comment type="catalytic activity">
    <reaction evidence="1">
        <text>ATP + protein L-histidine = ADP + protein N-phospho-L-histidine.</text>
        <dbReference type="EC" id="2.7.13.3"/>
    </reaction>
</comment>
<evidence type="ECO:0000256" key="9">
    <source>
        <dbReference type="SAM" id="MobiDB-lite"/>
    </source>
</evidence>
<dbReference type="PANTHER" id="PTHR24421:SF10">
    <property type="entry name" value="NITRATE_NITRITE SENSOR PROTEIN NARQ"/>
    <property type="match status" value="1"/>
</dbReference>
<dbReference type="Proteomes" id="UP000466445">
    <property type="component" value="Chromosome"/>
</dbReference>
<evidence type="ECO:0000256" key="8">
    <source>
        <dbReference type="ARBA" id="ARBA00023012"/>
    </source>
</evidence>
<protein>
    <recommendedName>
        <fullName evidence="2">histidine kinase</fullName>
        <ecNumber evidence="2">2.7.13.3</ecNumber>
    </recommendedName>
</protein>
<sequence>MSIGRFACSRSVVIDALLIAMAALEATEAIGFSRSRPLAVAAAVIALCALPFRRRAPYWVFFATVPLLAVTLASIASLIALYTVAERRPARYPLAACTLIVFVDAARILWQKGNPLSVSLLDLVYATLFAGAPVLMGLLMRARTELAAKLIEVQHMRGSQQQLLLDKELARTRTELAREMHDVVSHQVSLIAVQAGALQVTACDDAVVEIARTIRTLSARTLDELRQMVALLRSSGSRLPDLTPQPGIEDISALVAESGIDTTVHTSCTTAEEVSATVQRAVYRTIQEGLTNIHRHAPGARAWLSLQISQSGVRLSLVNSPPRHSPDPMPSDQNGLRGLRERAELLGGSIATRQMASGGYELVLVLPLHNYSPRAPQDVSHSVSPPIPVTEMP</sequence>
<keyword evidence="8" id="KW-0902">Two-component regulatory system</keyword>
<evidence type="ECO:0000256" key="5">
    <source>
        <dbReference type="ARBA" id="ARBA00022741"/>
    </source>
</evidence>
<dbReference type="EC" id="2.7.13.3" evidence="2"/>
<feature type="transmembrane region" description="Helical" evidence="10">
    <location>
        <begin position="58"/>
        <end position="85"/>
    </location>
</feature>
<evidence type="ECO:0000313" key="12">
    <source>
        <dbReference type="EMBL" id="BBY61110.1"/>
    </source>
</evidence>
<dbReference type="Gene3D" id="3.30.565.10">
    <property type="entry name" value="Histidine kinase-like ATPase, C-terminal domain"/>
    <property type="match status" value="1"/>
</dbReference>
<keyword evidence="3" id="KW-0597">Phosphoprotein</keyword>
<dbReference type="KEGG" id="msar:MSAR_42460"/>
<dbReference type="RefSeq" id="WP_163700003.1">
    <property type="nucleotide sequence ID" value="NZ_AP022595.1"/>
</dbReference>
<dbReference type="EMBL" id="AP022595">
    <property type="protein sequence ID" value="BBY61110.1"/>
    <property type="molecule type" value="Genomic_DNA"/>
</dbReference>
<evidence type="ECO:0000256" key="10">
    <source>
        <dbReference type="SAM" id="Phobius"/>
    </source>
</evidence>
<keyword evidence="10" id="KW-1133">Transmembrane helix</keyword>
<dbReference type="GO" id="GO:0005524">
    <property type="term" value="F:ATP binding"/>
    <property type="evidence" value="ECO:0007669"/>
    <property type="project" value="UniProtKB-KW"/>
</dbReference>
<evidence type="ECO:0000256" key="4">
    <source>
        <dbReference type="ARBA" id="ARBA00022679"/>
    </source>
</evidence>
<dbReference type="InterPro" id="IPR011712">
    <property type="entry name" value="Sig_transdc_His_kin_sub3_dim/P"/>
</dbReference>
<dbReference type="InterPro" id="IPR036890">
    <property type="entry name" value="HATPase_C_sf"/>
</dbReference>
<dbReference type="GO" id="GO:0016020">
    <property type="term" value="C:membrane"/>
    <property type="evidence" value="ECO:0007669"/>
    <property type="project" value="InterPro"/>
</dbReference>
<keyword evidence="13" id="KW-1185">Reference proteome</keyword>
<feature type="transmembrane region" description="Helical" evidence="10">
    <location>
        <begin position="116"/>
        <end position="139"/>
    </location>
</feature>
<feature type="region of interest" description="Disordered" evidence="9">
    <location>
        <begin position="374"/>
        <end position="393"/>
    </location>
</feature>
<keyword evidence="4" id="KW-0808">Transferase</keyword>
<dbReference type="Pfam" id="PF07730">
    <property type="entry name" value="HisKA_3"/>
    <property type="match status" value="1"/>
</dbReference>
<keyword evidence="10" id="KW-0472">Membrane</keyword>
<evidence type="ECO:0000256" key="1">
    <source>
        <dbReference type="ARBA" id="ARBA00000085"/>
    </source>
</evidence>
<dbReference type="SUPFAM" id="SSF55874">
    <property type="entry name" value="ATPase domain of HSP90 chaperone/DNA topoisomerase II/histidine kinase"/>
    <property type="match status" value="1"/>
</dbReference>
<keyword evidence="5" id="KW-0547">Nucleotide-binding</keyword>
<keyword evidence="10" id="KW-0812">Transmembrane</keyword>
<evidence type="ECO:0000256" key="6">
    <source>
        <dbReference type="ARBA" id="ARBA00022777"/>
    </source>
</evidence>